<dbReference type="Proteomes" id="UP001195483">
    <property type="component" value="Unassembled WGS sequence"/>
</dbReference>
<evidence type="ECO:0000313" key="1">
    <source>
        <dbReference type="EMBL" id="KAK3602152.1"/>
    </source>
</evidence>
<reference evidence="1" key="1">
    <citation type="journal article" date="2021" name="Genome Biol. Evol.">
        <title>A High-Quality Reference Genome for a Parasitic Bivalve with Doubly Uniparental Inheritance (Bivalvia: Unionida).</title>
        <authorList>
            <person name="Smith C.H."/>
        </authorList>
    </citation>
    <scope>NUCLEOTIDE SEQUENCE</scope>
    <source>
        <strain evidence="1">CHS0354</strain>
    </source>
</reference>
<reference evidence="1" key="3">
    <citation type="submission" date="2023-05" db="EMBL/GenBank/DDBJ databases">
        <authorList>
            <person name="Smith C.H."/>
        </authorList>
    </citation>
    <scope>NUCLEOTIDE SEQUENCE</scope>
    <source>
        <strain evidence="1">CHS0354</strain>
        <tissue evidence="1">Mantle</tissue>
    </source>
</reference>
<dbReference type="EMBL" id="JAEAOA010002159">
    <property type="protein sequence ID" value="KAK3602152.1"/>
    <property type="molecule type" value="Genomic_DNA"/>
</dbReference>
<comment type="caution">
    <text evidence="1">The sequence shown here is derived from an EMBL/GenBank/DDBJ whole genome shotgun (WGS) entry which is preliminary data.</text>
</comment>
<sequence>MKTDVSNTSGSAHYQTLRSDSSKQVLVMGIPSDHPEFGIYTATMQQNKEWTSNLRRNMQLCHEAVSGQSVFCHHLQRTTSPEISYMFLLEKSMTDMLVSELSEGCVYGVVFRICSIDTFLKVAFSVDSLRAEIQHIMWSHRIKYSNDNASIVVGQNSSILTRIRLENPAGKFEQEYHPVSN</sequence>
<organism evidence="1 2">
    <name type="scientific">Potamilus streckersoni</name>
    <dbReference type="NCBI Taxonomy" id="2493646"/>
    <lineage>
        <taxon>Eukaryota</taxon>
        <taxon>Metazoa</taxon>
        <taxon>Spiralia</taxon>
        <taxon>Lophotrochozoa</taxon>
        <taxon>Mollusca</taxon>
        <taxon>Bivalvia</taxon>
        <taxon>Autobranchia</taxon>
        <taxon>Heteroconchia</taxon>
        <taxon>Palaeoheterodonta</taxon>
        <taxon>Unionida</taxon>
        <taxon>Unionoidea</taxon>
        <taxon>Unionidae</taxon>
        <taxon>Ambleminae</taxon>
        <taxon>Lampsilini</taxon>
        <taxon>Potamilus</taxon>
    </lineage>
</organism>
<name>A0AAE0T1L9_9BIVA</name>
<protein>
    <submittedName>
        <fullName evidence="1">Uncharacterized protein</fullName>
    </submittedName>
</protein>
<evidence type="ECO:0000313" key="2">
    <source>
        <dbReference type="Proteomes" id="UP001195483"/>
    </source>
</evidence>
<proteinExistence type="predicted"/>
<gene>
    <name evidence="1" type="ORF">CHS0354_036894</name>
</gene>
<dbReference type="AlphaFoldDB" id="A0AAE0T1L9"/>
<reference evidence="1" key="2">
    <citation type="journal article" date="2021" name="Genome Biol. Evol.">
        <title>Developing a high-quality reference genome for a parasitic bivalve with doubly uniparental inheritance (Bivalvia: Unionida).</title>
        <authorList>
            <person name="Smith C.H."/>
        </authorList>
    </citation>
    <scope>NUCLEOTIDE SEQUENCE</scope>
    <source>
        <strain evidence="1">CHS0354</strain>
        <tissue evidence="1">Mantle</tissue>
    </source>
</reference>
<keyword evidence="2" id="KW-1185">Reference proteome</keyword>
<accession>A0AAE0T1L9</accession>